<feature type="region of interest" description="Disordered" evidence="1">
    <location>
        <begin position="174"/>
        <end position="196"/>
    </location>
</feature>
<organism evidence="2 3">
    <name type="scientific">Akanthomyces lecanii RCEF 1005</name>
    <dbReference type="NCBI Taxonomy" id="1081108"/>
    <lineage>
        <taxon>Eukaryota</taxon>
        <taxon>Fungi</taxon>
        <taxon>Dikarya</taxon>
        <taxon>Ascomycota</taxon>
        <taxon>Pezizomycotina</taxon>
        <taxon>Sordariomycetes</taxon>
        <taxon>Hypocreomycetidae</taxon>
        <taxon>Hypocreales</taxon>
        <taxon>Cordycipitaceae</taxon>
        <taxon>Akanthomyces</taxon>
        <taxon>Cordyceps confragosa</taxon>
    </lineage>
</organism>
<comment type="caution">
    <text evidence="2">The sequence shown here is derived from an EMBL/GenBank/DDBJ whole genome shotgun (WGS) entry which is preliminary data.</text>
</comment>
<dbReference type="EMBL" id="AZHF01000001">
    <property type="protein sequence ID" value="OAA82562.1"/>
    <property type="molecule type" value="Genomic_DNA"/>
</dbReference>
<gene>
    <name evidence="2" type="ORF">LEL_02107</name>
</gene>
<accession>A0A162KHK6</accession>
<proteinExistence type="predicted"/>
<evidence type="ECO:0000313" key="2">
    <source>
        <dbReference type="EMBL" id="OAA82562.1"/>
    </source>
</evidence>
<name>A0A162KHK6_CORDF</name>
<reference evidence="2 3" key="1">
    <citation type="journal article" date="2016" name="Genome Biol. Evol.">
        <title>Divergent and convergent evolution of fungal pathogenicity.</title>
        <authorList>
            <person name="Shang Y."/>
            <person name="Xiao G."/>
            <person name="Zheng P."/>
            <person name="Cen K."/>
            <person name="Zhan S."/>
            <person name="Wang C."/>
        </authorList>
    </citation>
    <scope>NUCLEOTIDE SEQUENCE [LARGE SCALE GENOMIC DNA]</scope>
    <source>
        <strain evidence="2 3">RCEF 1005</strain>
    </source>
</reference>
<feature type="compositionally biased region" description="Polar residues" evidence="1">
    <location>
        <begin position="181"/>
        <end position="196"/>
    </location>
</feature>
<sequence>MIEPLQNLKIIRQTSERTHFDLDLDSRRDCRFYYDVGSDDLIALNEGKESIWLVALNVGAATGPNQTLCLDPGEKNPISPGYWGMTAFLEEDESGPVTAEEDEPRPLMAECLLLPRRWTFQQFPVPLAGLVTPGESPADDVAWTTQIICSNFGDGDNPMLKVGPATMVRIRFPTAPGEPESTGNFDITTNIATPTS</sequence>
<dbReference type="Proteomes" id="UP000076881">
    <property type="component" value="Unassembled WGS sequence"/>
</dbReference>
<dbReference type="AlphaFoldDB" id="A0A162KHK6"/>
<evidence type="ECO:0000256" key="1">
    <source>
        <dbReference type="SAM" id="MobiDB-lite"/>
    </source>
</evidence>
<keyword evidence="3" id="KW-1185">Reference proteome</keyword>
<evidence type="ECO:0000313" key="3">
    <source>
        <dbReference type="Proteomes" id="UP000076881"/>
    </source>
</evidence>
<protein>
    <submittedName>
        <fullName evidence="2">Uncharacterized protein</fullName>
    </submittedName>
</protein>